<dbReference type="Gene3D" id="3.10.20.310">
    <property type="entry name" value="membrane protein fhac"/>
    <property type="match status" value="1"/>
</dbReference>
<evidence type="ECO:0000256" key="3">
    <source>
        <dbReference type="ARBA" id="ARBA00022618"/>
    </source>
</evidence>
<feature type="transmembrane region" description="Helical" evidence="8">
    <location>
        <begin position="20"/>
        <end position="39"/>
    </location>
</feature>
<keyword evidence="2" id="KW-1003">Cell membrane</keyword>
<name>A0A833M9D7_9FIRM</name>
<evidence type="ECO:0000256" key="6">
    <source>
        <dbReference type="ARBA" id="ARBA00023136"/>
    </source>
</evidence>
<dbReference type="InterPro" id="IPR034746">
    <property type="entry name" value="POTRA"/>
</dbReference>
<dbReference type="PANTHER" id="PTHR37820">
    <property type="entry name" value="CELL DIVISION PROTEIN DIVIB"/>
    <property type="match status" value="1"/>
</dbReference>
<accession>A0A833M9D7</accession>
<proteinExistence type="predicted"/>
<evidence type="ECO:0000313" key="10">
    <source>
        <dbReference type="EMBL" id="KAB3533185.1"/>
    </source>
</evidence>
<keyword evidence="7" id="KW-0131">Cell cycle</keyword>
<dbReference type="GO" id="GO:0005886">
    <property type="term" value="C:plasma membrane"/>
    <property type="evidence" value="ECO:0007669"/>
    <property type="project" value="TreeGrafter"/>
</dbReference>
<keyword evidence="4 8" id="KW-0812">Transmembrane</keyword>
<dbReference type="OrthoDB" id="1748794at2"/>
<protein>
    <submittedName>
        <fullName evidence="10">FtsQ-type POTRA domain-containing protein</fullName>
    </submittedName>
</protein>
<reference evidence="10 11" key="1">
    <citation type="submission" date="2019-10" db="EMBL/GenBank/DDBJ databases">
        <title>Alkaliphilus serpentinus sp. nov. and Alkaliphilus pronyensis sp. nov., two novel anaerobic alkaliphilic species isolated from the serpentinized-hosted hydrothermal field of the Prony Bay (New Caledonia).</title>
        <authorList>
            <person name="Postec A."/>
        </authorList>
    </citation>
    <scope>NUCLEOTIDE SEQUENCE [LARGE SCALE GENOMIC DNA]</scope>
    <source>
        <strain evidence="10 11">LacT</strain>
    </source>
</reference>
<evidence type="ECO:0000256" key="5">
    <source>
        <dbReference type="ARBA" id="ARBA00022989"/>
    </source>
</evidence>
<dbReference type="Pfam" id="PF08478">
    <property type="entry name" value="POTRA_1"/>
    <property type="match status" value="1"/>
</dbReference>
<organism evidence="10 11">
    <name type="scientific">Alkaliphilus serpentinus</name>
    <dbReference type="NCBI Taxonomy" id="1482731"/>
    <lineage>
        <taxon>Bacteria</taxon>
        <taxon>Bacillati</taxon>
        <taxon>Bacillota</taxon>
        <taxon>Clostridia</taxon>
        <taxon>Peptostreptococcales</taxon>
        <taxon>Natronincolaceae</taxon>
        <taxon>Alkaliphilus</taxon>
    </lineage>
</organism>
<dbReference type="AlphaFoldDB" id="A0A833M9D7"/>
<comment type="subcellular location">
    <subcellularLocation>
        <location evidence="1">Membrane</location>
    </subcellularLocation>
</comment>
<dbReference type="InterPro" id="IPR050487">
    <property type="entry name" value="FtsQ_DivIB"/>
</dbReference>
<evidence type="ECO:0000256" key="2">
    <source>
        <dbReference type="ARBA" id="ARBA00022475"/>
    </source>
</evidence>
<dbReference type="Pfam" id="PF03799">
    <property type="entry name" value="FtsQ_DivIB_C"/>
    <property type="match status" value="1"/>
</dbReference>
<feature type="domain" description="POTRA" evidence="9">
    <location>
        <begin position="44"/>
        <end position="112"/>
    </location>
</feature>
<keyword evidence="5 8" id="KW-1133">Transmembrane helix</keyword>
<evidence type="ECO:0000256" key="7">
    <source>
        <dbReference type="ARBA" id="ARBA00023306"/>
    </source>
</evidence>
<gene>
    <name evidence="10" type="ORF">F8153_01160</name>
</gene>
<dbReference type="RefSeq" id="WP_151864511.1">
    <property type="nucleotide sequence ID" value="NZ_WBZB01000004.1"/>
</dbReference>
<evidence type="ECO:0000256" key="8">
    <source>
        <dbReference type="SAM" id="Phobius"/>
    </source>
</evidence>
<evidence type="ECO:0000313" key="11">
    <source>
        <dbReference type="Proteomes" id="UP000465601"/>
    </source>
</evidence>
<keyword evidence="6 8" id="KW-0472">Membrane</keyword>
<evidence type="ECO:0000256" key="1">
    <source>
        <dbReference type="ARBA" id="ARBA00004370"/>
    </source>
</evidence>
<dbReference type="InterPro" id="IPR013685">
    <property type="entry name" value="POTRA_FtsQ_type"/>
</dbReference>
<dbReference type="GO" id="GO:0051301">
    <property type="term" value="P:cell division"/>
    <property type="evidence" value="ECO:0007669"/>
    <property type="project" value="UniProtKB-KW"/>
</dbReference>
<dbReference type="PANTHER" id="PTHR37820:SF1">
    <property type="entry name" value="CELL DIVISION PROTEIN FTSQ"/>
    <property type="match status" value="1"/>
</dbReference>
<keyword evidence="3" id="KW-0132">Cell division</keyword>
<sequence length="260" mass="29788">MEDHYGKDGKRKFKGKGKGYVSLMLLLMVFALWGLYGILQSDFFNLKTVVVKDHQKVMEEEILEASKLIFDRSILKIDLEEVEENITFLPYIRQAKVERKLPSKLIIQVKEREDYAIISYMGKFIYIDKEGVILKSVDSYIFNELPLINGTKITSYKLGEKVLAENFDTLMDSLVLIEASKLTDMTESISEIDILNKGLLRLSTVDGNEVLLAEGNNHVYSMLALKDIMAALYSMNRTNVIIDLRFEGHVTVKDREGQEE</sequence>
<evidence type="ECO:0000259" key="9">
    <source>
        <dbReference type="PROSITE" id="PS51779"/>
    </source>
</evidence>
<evidence type="ECO:0000256" key="4">
    <source>
        <dbReference type="ARBA" id="ARBA00022692"/>
    </source>
</evidence>
<dbReference type="Proteomes" id="UP000465601">
    <property type="component" value="Unassembled WGS sequence"/>
</dbReference>
<dbReference type="EMBL" id="WBZB01000004">
    <property type="protein sequence ID" value="KAB3533185.1"/>
    <property type="molecule type" value="Genomic_DNA"/>
</dbReference>
<keyword evidence="11" id="KW-1185">Reference proteome</keyword>
<dbReference type="InterPro" id="IPR005548">
    <property type="entry name" value="Cell_div_FtsQ/DivIB_C"/>
</dbReference>
<dbReference type="PROSITE" id="PS51779">
    <property type="entry name" value="POTRA"/>
    <property type="match status" value="1"/>
</dbReference>
<comment type="caution">
    <text evidence="10">The sequence shown here is derived from an EMBL/GenBank/DDBJ whole genome shotgun (WGS) entry which is preliminary data.</text>
</comment>